<dbReference type="EMBL" id="BCWF01000021">
    <property type="protein sequence ID" value="GAT27607.1"/>
    <property type="molecule type" value="Genomic_DNA"/>
</dbReference>
<comment type="caution">
    <text evidence="1">The sequence shown here is derived from an EMBL/GenBank/DDBJ whole genome shotgun (WGS) entry which is preliminary data.</text>
</comment>
<organism evidence="1 2">
    <name type="scientific">Aspergillus kawachii</name>
    <name type="common">White koji mold</name>
    <name type="synonym">Aspergillus awamori var. kawachi</name>
    <dbReference type="NCBI Taxonomy" id="1069201"/>
    <lineage>
        <taxon>Eukaryota</taxon>
        <taxon>Fungi</taxon>
        <taxon>Dikarya</taxon>
        <taxon>Ascomycota</taxon>
        <taxon>Pezizomycotina</taxon>
        <taxon>Eurotiomycetes</taxon>
        <taxon>Eurotiomycetidae</taxon>
        <taxon>Eurotiales</taxon>
        <taxon>Aspergillaceae</taxon>
        <taxon>Aspergillus</taxon>
        <taxon>Aspergillus subgen. Circumdati</taxon>
    </lineage>
</organism>
<reference evidence="2" key="2">
    <citation type="submission" date="2016-02" db="EMBL/GenBank/DDBJ databases">
        <title>Genome sequencing of Aspergillus luchuensis NBRC 4314.</title>
        <authorList>
            <person name="Yamada O."/>
        </authorList>
    </citation>
    <scope>NUCLEOTIDE SEQUENCE [LARGE SCALE GENOMIC DNA]</scope>
    <source>
        <strain evidence="2">RIB 2604</strain>
    </source>
</reference>
<evidence type="ECO:0000313" key="2">
    <source>
        <dbReference type="Proteomes" id="UP000075230"/>
    </source>
</evidence>
<proteinExistence type="predicted"/>
<gene>
    <name evidence="1" type="ORF">RIB2604_02113010</name>
</gene>
<name>A0A146FPX8_ASPKA</name>
<protein>
    <submittedName>
        <fullName evidence="1">Similar to An02g01530</fullName>
    </submittedName>
</protein>
<dbReference type="Proteomes" id="UP000075230">
    <property type="component" value="Unassembled WGS sequence"/>
</dbReference>
<accession>A0A146FPX8</accession>
<reference evidence="1 2" key="1">
    <citation type="journal article" date="2016" name="DNA Res.">
        <title>Genome sequence of Aspergillus luchuensis NBRC 4314.</title>
        <authorList>
            <person name="Yamada O."/>
            <person name="Machida M."/>
            <person name="Hosoyama A."/>
            <person name="Goto M."/>
            <person name="Takahashi T."/>
            <person name="Futagami T."/>
            <person name="Yamagata Y."/>
            <person name="Takeuchi M."/>
            <person name="Kobayashi T."/>
            <person name="Koike H."/>
            <person name="Abe K."/>
            <person name="Asai K."/>
            <person name="Arita M."/>
            <person name="Fujita N."/>
            <person name="Fukuda K."/>
            <person name="Higa K."/>
            <person name="Horikawa H."/>
            <person name="Ishikawa T."/>
            <person name="Jinno K."/>
            <person name="Kato Y."/>
            <person name="Kirimura K."/>
            <person name="Mizutani O."/>
            <person name="Nakasone K."/>
            <person name="Sano M."/>
            <person name="Shiraishi Y."/>
            <person name="Tsukahara M."/>
            <person name="Gomi K."/>
        </authorList>
    </citation>
    <scope>NUCLEOTIDE SEQUENCE [LARGE SCALE GENOMIC DNA]</scope>
    <source>
        <strain evidence="1 2">RIB 2604</strain>
    </source>
</reference>
<dbReference type="AlphaFoldDB" id="A0A146FPX8"/>
<evidence type="ECO:0000313" key="1">
    <source>
        <dbReference type="EMBL" id="GAT27607.1"/>
    </source>
</evidence>
<sequence>MGFLAGLKRMEFESTMYFSTERQGLRSGEAITEVKRRERRKVRVGRADRGDGVGGLGMVWCVGEVVDVDVGDGVGVEVL</sequence>